<proteinExistence type="predicted"/>
<keyword evidence="2" id="KW-1185">Reference proteome</keyword>
<dbReference type="Proteomes" id="UP001367508">
    <property type="component" value="Unassembled WGS sequence"/>
</dbReference>
<sequence length="80" mass="9247">MSSRFWCLKGRIHLFWLDFAPLSREESLFGHHQETCFDGKVDYRQNQSSSLPLELVEGKTEWVGAETQLFSLSLRSVGLN</sequence>
<protein>
    <submittedName>
        <fullName evidence="1">Uncharacterized protein</fullName>
    </submittedName>
</protein>
<comment type="caution">
    <text evidence="1">The sequence shown here is derived from an EMBL/GenBank/DDBJ whole genome shotgun (WGS) entry which is preliminary data.</text>
</comment>
<accession>A0AAN9LYP9</accession>
<dbReference type="EMBL" id="JAYMYQ010000003">
    <property type="protein sequence ID" value="KAK7344622.1"/>
    <property type="molecule type" value="Genomic_DNA"/>
</dbReference>
<evidence type="ECO:0000313" key="2">
    <source>
        <dbReference type="Proteomes" id="UP001367508"/>
    </source>
</evidence>
<gene>
    <name evidence="1" type="ORF">VNO77_14451</name>
</gene>
<organism evidence="1 2">
    <name type="scientific">Canavalia gladiata</name>
    <name type="common">Sword bean</name>
    <name type="synonym">Dolichos gladiatus</name>
    <dbReference type="NCBI Taxonomy" id="3824"/>
    <lineage>
        <taxon>Eukaryota</taxon>
        <taxon>Viridiplantae</taxon>
        <taxon>Streptophyta</taxon>
        <taxon>Embryophyta</taxon>
        <taxon>Tracheophyta</taxon>
        <taxon>Spermatophyta</taxon>
        <taxon>Magnoliopsida</taxon>
        <taxon>eudicotyledons</taxon>
        <taxon>Gunneridae</taxon>
        <taxon>Pentapetalae</taxon>
        <taxon>rosids</taxon>
        <taxon>fabids</taxon>
        <taxon>Fabales</taxon>
        <taxon>Fabaceae</taxon>
        <taxon>Papilionoideae</taxon>
        <taxon>50 kb inversion clade</taxon>
        <taxon>NPAAA clade</taxon>
        <taxon>indigoferoid/millettioid clade</taxon>
        <taxon>Phaseoleae</taxon>
        <taxon>Canavalia</taxon>
    </lineage>
</organism>
<name>A0AAN9LYP9_CANGL</name>
<reference evidence="1 2" key="1">
    <citation type="submission" date="2024-01" db="EMBL/GenBank/DDBJ databases">
        <title>The genomes of 5 underutilized Papilionoideae crops provide insights into root nodulation and disease resistanc.</title>
        <authorList>
            <person name="Jiang F."/>
        </authorList>
    </citation>
    <scope>NUCLEOTIDE SEQUENCE [LARGE SCALE GENOMIC DNA]</scope>
    <source>
        <strain evidence="1">LVBAO_FW01</strain>
        <tissue evidence="1">Leaves</tissue>
    </source>
</reference>
<dbReference type="AlphaFoldDB" id="A0AAN9LYP9"/>
<evidence type="ECO:0000313" key="1">
    <source>
        <dbReference type="EMBL" id="KAK7344622.1"/>
    </source>
</evidence>